<evidence type="ECO:0000256" key="1">
    <source>
        <dbReference type="SAM" id="Phobius"/>
    </source>
</evidence>
<dbReference type="Proteomes" id="UP000839052">
    <property type="component" value="Chromosome"/>
</dbReference>
<keyword evidence="1" id="KW-0812">Transmembrane</keyword>
<feature type="transmembrane region" description="Helical" evidence="1">
    <location>
        <begin position="49"/>
        <end position="75"/>
    </location>
</feature>
<keyword evidence="1" id="KW-0472">Membrane</keyword>
<keyword evidence="4" id="KW-1185">Reference proteome</keyword>
<dbReference type="PROSITE" id="PS50914">
    <property type="entry name" value="BON"/>
    <property type="match status" value="2"/>
</dbReference>
<reference evidence="3 4" key="1">
    <citation type="submission" date="2021-10" db="EMBL/GenBank/DDBJ databases">
        <authorList>
            <person name="Koch H."/>
        </authorList>
    </citation>
    <scope>NUCLEOTIDE SEQUENCE [LARGE SCALE GENOMIC DNA]</scope>
    <source>
        <strain evidence="3">6680</strain>
    </source>
</reference>
<accession>A0ABN8AGU4</accession>
<dbReference type="EMBL" id="OU912926">
    <property type="protein sequence ID" value="CAG9931948.1"/>
    <property type="molecule type" value="Genomic_DNA"/>
</dbReference>
<name>A0ABN8AGU4_9PROT</name>
<proteinExistence type="predicted"/>
<gene>
    <name evidence="3" type="ORF">NTG6680_0695</name>
</gene>
<dbReference type="InterPro" id="IPR007055">
    <property type="entry name" value="BON_dom"/>
</dbReference>
<keyword evidence="1" id="KW-1133">Transmembrane helix</keyword>
<dbReference type="Gene3D" id="3.30.1340.30">
    <property type="match status" value="1"/>
</dbReference>
<dbReference type="RefSeq" id="WP_239795969.1">
    <property type="nucleotide sequence ID" value="NZ_OU912926.1"/>
</dbReference>
<feature type="domain" description="BON" evidence="2">
    <location>
        <begin position="164"/>
        <end position="232"/>
    </location>
</feature>
<dbReference type="Pfam" id="PF04972">
    <property type="entry name" value="BON"/>
    <property type="match status" value="2"/>
</dbReference>
<organism evidence="3 4">
    <name type="scientific">Candidatus Nitrotoga arctica</name>
    <dbReference type="NCBI Taxonomy" id="453162"/>
    <lineage>
        <taxon>Bacteria</taxon>
        <taxon>Pseudomonadati</taxon>
        <taxon>Pseudomonadota</taxon>
        <taxon>Betaproteobacteria</taxon>
        <taxon>Nitrosomonadales</taxon>
        <taxon>Gallionellaceae</taxon>
        <taxon>Candidatus Nitrotoga</taxon>
    </lineage>
</organism>
<sequence length="232" mass="26050">MDQECFYRLISGNIRIHRNGFWALWTLISRNRPHFDDILVRGNMRYLNYLLLAIVLGAVQGCLPIIAAGVGAGALMSSDRRTAGIILEDQNIENKALNQINVQYKDTVYVNVTSFNRRVLITGQVPNETVKADVEKIVSSLTNVKTVNNELQVSSLTDLSWRSNDGFITSNIKLRFLNNSRGFQPEHVKVITENSSVFLMGLVYHKEAEAAADIASSSRGVERVVKVFEYLD</sequence>
<dbReference type="InterPro" id="IPR051686">
    <property type="entry name" value="Lipoprotein_DolP"/>
</dbReference>
<dbReference type="PANTHER" id="PTHR34606">
    <property type="entry name" value="BON DOMAIN-CONTAINING PROTEIN"/>
    <property type="match status" value="1"/>
</dbReference>
<protein>
    <recommendedName>
        <fullName evidence="2">BON domain-containing protein</fullName>
    </recommendedName>
</protein>
<evidence type="ECO:0000313" key="4">
    <source>
        <dbReference type="Proteomes" id="UP000839052"/>
    </source>
</evidence>
<evidence type="ECO:0000259" key="2">
    <source>
        <dbReference type="PROSITE" id="PS50914"/>
    </source>
</evidence>
<feature type="domain" description="BON" evidence="2">
    <location>
        <begin position="88"/>
        <end position="155"/>
    </location>
</feature>
<evidence type="ECO:0000313" key="3">
    <source>
        <dbReference type="EMBL" id="CAG9931948.1"/>
    </source>
</evidence>
<dbReference type="PANTHER" id="PTHR34606:SF4">
    <property type="entry name" value="OUTER MEMBRANE LIPOPROTEIN DOLP"/>
    <property type="match status" value="1"/>
</dbReference>